<dbReference type="Gene3D" id="1.20.1310.10">
    <property type="entry name" value="Cullin Repeats"/>
    <property type="match status" value="4"/>
</dbReference>
<feature type="compositionally biased region" description="Basic residues" evidence="6">
    <location>
        <begin position="1"/>
        <end position="11"/>
    </location>
</feature>
<dbReference type="PANTHER" id="PTHR11932">
    <property type="entry name" value="CULLIN"/>
    <property type="match status" value="1"/>
</dbReference>
<comment type="similarity">
    <text evidence="1 4 5">Belongs to the cullin family.</text>
</comment>
<evidence type="ECO:0000259" key="7">
    <source>
        <dbReference type="PROSITE" id="PS50069"/>
    </source>
</evidence>
<name>A0A168P7H4_ABSGL</name>
<dbReference type="GO" id="GO:0006511">
    <property type="term" value="P:ubiquitin-dependent protein catabolic process"/>
    <property type="evidence" value="ECO:0007669"/>
    <property type="project" value="InterPro"/>
</dbReference>
<dbReference type="FunCoup" id="A0A168P7H4">
    <property type="interactions" value="757"/>
</dbReference>
<dbReference type="Proteomes" id="UP000078561">
    <property type="component" value="Unassembled WGS sequence"/>
</dbReference>
<feature type="region of interest" description="Disordered" evidence="6">
    <location>
        <begin position="1"/>
        <end position="68"/>
    </location>
</feature>
<protein>
    <recommendedName>
        <fullName evidence="7">Cullin family profile domain-containing protein</fullName>
    </recommendedName>
</protein>
<dbReference type="FunFam" id="1.20.1310.10:FF:000001">
    <property type="entry name" value="Cullin 3"/>
    <property type="match status" value="1"/>
</dbReference>
<evidence type="ECO:0000256" key="4">
    <source>
        <dbReference type="PROSITE-ProRule" id="PRU00330"/>
    </source>
</evidence>
<dbReference type="InterPro" id="IPR001373">
    <property type="entry name" value="Cullin_N"/>
</dbReference>
<dbReference type="InterPro" id="IPR036390">
    <property type="entry name" value="WH_DNA-bd_sf"/>
</dbReference>
<dbReference type="SUPFAM" id="SSF46785">
    <property type="entry name" value="Winged helix' DNA-binding domain"/>
    <property type="match status" value="1"/>
</dbReference>
<dbReference type="SMART" id="SM00884">
    <property type="entry name" value="Cullin_Nedd8"/>
    <property type="match status" value="1"/>
</dbReference>
<evidence type="ECO:0000256" key="1">
    <source>
        <dbReference type="ARBA" id="ARBA00006019"/>
    </source>
</evidence>
<keyword evidence="9" id="KW-1185">Reference proteome</keyword>
<feature type="domain" description="Cullin family profile" evidence="7">
    <location>
        <begin position="453"/>
        <end position="682"/>
    </location>
</feature>
<dbReference type="OMA" id="NYQEQTW"/>
<dbReference type="InParanoid" id="A0A168P7H4"/>
<dbReference type="SMART" id="SM00182">
    <property type="entry name" value="CULLIN"/>
    <property type="match status" value="1"/>
</dbReference>
<dbReference type="SUPFAM" id="SSF75632">
    <property type="entry name" value="Cullin homology domain"/>
    <property type="match status" value="1"/>
</dbReference>
<evidence type="ECO:0000256" key="5">
    <source>
        <dbReference type="RuleBase" id="RU003829"/>
    </source>
</evidence>
<proteinExistence type="inferred from homology"/>
<dbReference type="Gene3D" id="1.10.10.10">
    <property type="entry name" value="Winged helix-like DNA-binding domain superfamily/Winged helix DNA-binding domain"/>
    <property type="match status" value="1"/>
</dbReference>
<dbReference type="OrthoDB" id="27073at2759"/>
<dbReference type="Pfam" id="PF10557">
    <property type="entry name" value="Cullin_Nedd8"/>
    <property type="match status" value="1"/>
</dbReference>
<evidence type="ECO:0000256" key="6">
    <source>
        <dbReference type="SAM" id="MobiDB-lite"/>
    </source>
</evidence>
<dbReference type="PROSITE" id="PS50069">
    <property type="entry name" value="CULLIN_2"/>
    <property type="match status" value="1"/>
</dbReference>
<evidence type="ECO:0000256" key="3">
    <source>
        <dbReference type="ARBA" id="ARBA00022843"/>
    </source>
</evidence>
<dbReference type="Gene3D" id="3.30.230.130">
    <property type="entry name" value="Cullin, Chain C, Domain 2"/>
    <property type="match status" value="1"/>
</dbReference>
<evidence type="ECO:0000313" key="8">
    <source>
        <dbReference type="EMBL" id="SAM01887.1"/>
    </source>
</evidence>
<dbReference type="SUPFAM" id="SSF74788">
    <property type="entry name" value="Cullin repeat-like"/>
    <property type="match status" value="1"/>
</dbReference>
<evidence type="ECO:0000313" key="9">
    <source>
        <dbReference type="Proteomes" id="UP000078561"/>
    </source>
</evidence>
<dbReference type="Pfam" id="PF00888">
    <property type="entry name" value="Cullin"/>
    <property type="match status" value="1"/>
</dbReference>
<dbReference type="FunFam" id="1.20.1310.10:FF:000002">
    <property type="entry name" value="cullin-3 isoform X1"/>
    <property type="match status" value="1"/>
</dbReference>
<reference evidence="8" key="1">
    <citation type="submission" date="2016-04" db="EMBL/GenBank/DDBJ databases">
        <authorList>
            <person name="Evans L.H."/>
            <person name="Alamgir A."/>
            <person name="Owens N."/>
            <person name="Weber N.D."/>
            <person name="Virtaneva K."/>
            <person name="Barbian K."/>
            <person name="Babar A."/>
            <person name="Rosenke K."/>
        </authorList>
    </citation>
    <scope>NUCLEOTIDE SEQUENCE [LARGE SCALE GENOMIC DNA]</scope>
    <source>
        <strain evidence="8">CBS 101.48</strain>
    </source>
</reference>
<accession>A0A168P7H4</accession>
<dbReference type="InterPro" id="IPR019559">
    <property type="entry name" value="Cullin_neddylation_domain"/>
</dbReference>
<dbReference type="Pfam" id="PF26557">
    <property type="entry name" value="Cullin_AB"/>
    <property type="match status" value="1"/>
</dbReference>
<evidence type="ECO:0000256" key="2">
    <source>
        <dbReference type="ARBA" id="ARBA00022499"/>
    </source>
</evidence>
<dbReference type="GO" id="GO:0031625">
    <property type="term" value="F:ubiquitin protein ligase binding"/>
    <property type="evidence" value="ECO:0007669"/>
    <property type="project" value="InterPro"/>
</dbReference>
<gene>
    <name evidence="8" type="primary">ABSGL_07637.1 scaffold 8929</name>
</gene>
<dbReference type="InterPro" id="IPR045093">
    <property type="entry name" value="Cullin"/>
</dbReference>
<dbReference type="InterPro" id="IPR016159">
    <property type="entry name" value="Cullin_repeat-like_dom_sf"/>
</dbReference>
<dbReference type="AlphaFoldDB" id="A0A168P7H4"/>
<dbReference type="FunFam" id="1.10.10.10:FF:000050">
    <property type="entry name" value="Cullin 4B"/>
    <property type="match status" value="1"/>
</dbReference>
<organism evidence="8">
    <name type="scientific">Absidia glauca</name>
    <name type="common">Pin mould</name>
    <dbReference type="NCBI Taxonomy" id="4829"/>
    <lineage>
        <taxon>Eukaryota</taxon>
        <taxon>Fungi</taxon>
        <taxon>Fungi incertae sedis</taxon>
        <taxon>Mucoromycota</taxon>
        <taxon>Mucoromycotina</taxon>
        <taxon>Mucoromycetes</taxon>
        <taxon>Mucorales</taxon>
        <taxon>Cunninghamellaceae</taxon>
        <taxon>Absidia</taxon>
    </lineage>
</organism>
<dbReference type="InterPro" id="IPR036317">
    <property type="entry name" value="Cullin_homology_sf"/>
</dbReference>
<dbReference type="EMBL" id="LT553604">
    <property type="protein sequence ID" value="SAM01887.1"/>
    <property type="molecule type" value="Genomic_DNA"/>
</dbReference>
<dbReference type="STRING" id="4829.A0A168P7H4"/>
<dbReference type="InterPro" id="IPR016158">
    <property type="entry name" value="Cullin_homology"/>
</dbReference>
<keyword evidence="2" id="KW-1017">Isopeptide bond</keyword>
<keyword evidence="3" id="KW-0832">Ubl conjugation</keyword>
<dbReference type="InterPro" id="IPR036388">
    <property type="entry name" value="WH-like_DNA-bd_sf"/>
</dbReference>
<dbReference type="InterPro" id="IPR059120">
    <property type="entry name" value="Cullin-like_AB"/>
</dbReference>
<sequence>MPPKSKAKKRKTSEANQSTLDSFRIGQPGRSQTAFPPKHHTVSTTSTTTNDRMQQQPTTSDDSSTSAKHNNLHAGSFLGSFRQHALIDKVPILLCKETPSTPALSNEQIIDTFTKLDNVLRSILHQTPNDLGFQVAYELCRSVCLFGKPKELYNDLESTLNEHMQQEKHVIMGETDQDTFLDTLDDHWTTFCQQLVTIRNIFMELDRRYIMSETPYPSILHLGKSMFRKIVMGVPRIQSKTISGVLKLIQQDRDGLDVNLNRLRSITQMMLDLSLYDDVFEPSFISSTIQYYGTESTETMDRLSITDYLQHAKDRVQQESEYRIATYLDKGTKISLTEVVTNQLIYTKIDIILSQGFDDMMDHCERESLAILYHFVSSHESITKLRTAFGDYIKKRGVRMVKDPSKDQVMVSTLLSFKDEVDKILHDSFDNNPTFANAFKESFETFINSRRNKPAEMLAKYFDTMLRSGAKQPPEHRIESHLDKVLVIFRYLQGKDTFEAFYKRFLSKRLLLNRTTSNDLEKSILGKIKSECGPDFTKNLEGMFKDMDISADINTTFKESKDYGEQDSIPLYVNVLAQGVWPTYPTTDIMLPTNMASLLQAYQTFYTKSFKGRKLAWRNALGSCVVKSHFPQGSKELTVSLFQTIVLLLFNDTTKSTMDYKDIALATNLDDKELKRVLQSLSCGKHKLLVKQPPNDTVTDEDTFAYNSNFSASAVRLKINSIQQEQSTEERKETQTKVLVDRQYQLEAAVVRIMKSKKQMTHVALVNELFVQLKFPIDATDIKKRIESLIDREYLSRDQTDNSVYIYQS</sequence>